<dbReference type="HOGENOM" id="CLU_857153_0_0_7"/>
<dbReference type="SUPFAM" id="SSF63446">
    <property type="entry name" value="Type I dockerin domain"/>
    <property type="match status" value="1"/>
</dbReference>
<reference evidence="2 3" key="1">
    <citation type="journal article" date="2011" name="J. Bacteriol.">
        <title>Genome sequence of the halotolerant marine bacterium Myxococcus fulvus HW-1.</title>
        <authorList>
            <person name="Li Z.F."/>
            <person name="Li X."/>
            <person name="Liu H."/>
            <person name="Liu X."/>
            <person name="Han K."/>
            <person name="Wu Z.H."/>
            <person name="Hu W."/>
            <person name="Li F.F."/>
            <person name="Li Y.Z."/>
        </authorList>
    </citation>
    <scope>NUCLEOTIDE SEQUENCE [LARGE SCALE GENOMIC DNA]</scope>
    <source>
        <strain evidence="3">ATCC BAA-855 / HW-1</strain>
    </source>
</reference>
<gene>
    <name evidence="2" type="ordered locus">LILAB_28050</name>
</gene>
<dbReference type="Gene3D" id="1.10.1330.10">
    <property type="entry name" value="Dockerin domain"/>
    <property type="match status" value="1"/>
</dbReference>
<proteinExistence type="predicted"/>
<dbReference type="EMBL" id="CP002830">
    <property type="protein sequence ID" value="AEI67497.1"/>
    <property type="molecule type" value="Genomic_DNA"/>
</dbReference>
<organism evidence="2 3">
    <name type="scientific">Myxococcus fulvus (strain ATCC BAA-855 / HW-1)</name>
    <dbReference type="NCBI Taxonomy" id="483219"/>
    <lineage>
        <taxon>Bacteria</taxon>
        <taxon>Pseudomonadati</taxon>
        <taxon>Myxococcota</taxon>
        <taxon>Myxococcia</taxon>
        <taxon>Myxococcales</taxon>
        <taxon>Cystobacterineae</taxon>
        <taxon>Myxococcaceae</taxon>
        <taxon>Myxococcus</taxon>
    </lineage>
</organism>
<dbReference type="STRING" id="483219.LILAB_28050"/>
<dbReference type="InterPro" id="IPR036465">
    <property type="entry name" value="vWFA_dom_sf"/>
</dbReference>
<dbReference type="InterPro" id="IPR018247">
    <property type="entry name" value="EF_Hand_1_Ca_BS"/>
</dbReference>
<evidence type="ECO:0000313" key="2">
    <source>
        <dbReference type="EMBL" id="AEI67497.1"/>
    </source>
</evidence>
<dbReference type="KEGG" id="mfu:LILAB_28050"/>
<evidence type="ECO:0000313" key="3">
    <source>
        <dbReference type="Proteomes" id="UP000000488"/>
    </source>
</evidence>
<dbReference type="eggNOG" id="COG2304">
    <property type="taxonomic scope" value="Bacteria"/>
</dbReference>
<dbReference type="PROSITE" id="PS00018">
    <property type="entry name" value="EF_HAND_1"/>
    <property type="match status" value="1"/>
</dbReference>
<dbReference type="CDD" id="cd14256">
    <property type="entry name" value="Dockerin_I"/>
    <property type="match status" value="1"/>
</dbReference>
<evidence type="ECO:0000259" key="1">
    <source>
        <dbReference type="PROSITE" id="PS50234"/>
    </source>
</evidence>
<dbReference type="CDD" id="cd00198">
    <property type="entry name" value="vWFA"/>
    <property type="match status" value="1"/>
</dbReference>
<dbReference type="InterPro" id="IPR002035">
    <property type="entry name" value="VWF_A"/>
</dbReference>
<dbReference type="SUPFAM" id="SSF53300">
    <property type="entry name" value="vWA-like"/>
    <property type="match status" value="1"/>
</dbReference>
<dbReference type="Proteomes" id="UP000000488">
    <property type="component" value="Chromosome"/>
</dbReference>
<dbReference type="AlphaFoldDB" id="F8CHJ6"/>
<name>F8CHJ6_MYXFH</name>
<dbReference type="Gene3D" id="3.40.50.410">
    <property type="entry name" value="von Willebrand factor, type A domain"/>
    <property type="match status" value="1"/>
</dbReference>
<dbReference type="PROSITE" id="PS50234">
    <property type="entry name" value="VWFA"/>
    <property type="match status" value="1"/>
</dbReference>
<dbReference type="Pfam" id="PF13519">
    <property type="entry name" value="VWA_2"/>
    <property type="match status" value="1"/>
</dbReference>
<feature type="domain" description="VWFA" evidence="1">
    <location>
        <begin position="24"/>
        <end position="137"/>
    </location>
</feature>
<dbReference type="InterPro" id="IPR036439">
    <property type="entry name" value="Dockerin_dom_sf"/>
</dbReference>
<sequence length="318" mass="33795">MTRVATGLACVVGLWGGVASADEHVLVLLDRTGSMGLQSVPGKTRFQVAKERIVAFLNSAAGEPRRYAFWTFEGTSYTPVYNFNQNATQAQVEAAVNAAVLGGNTPLARSVCAAVDELIGFLPNEFHTKRVYLATDGLENATPSGDQCAGFNSATPYPLLEVNSWQWKVRNKACTGLATAPGACSAGIPPMGLTLIVDIDHLFDYVPLRAGSLLEPDDARRDFASLTPERDAAFFTGLADETQGAYKSITPSTPQSEATPLPGDANLDGCVDVSDRSVVLSLYGQGVPSGSPADFNRDRVVNVYDYNTVLQNYGSGCP</sequence>
<dbReference type="GO" id="GO:0000272">
    <property type="term" value="P:polysaccharide catabolic process"/>
    <property type="evidence" value="ECO:0007669"/>
    <property type="project" value="InterPro"/>
</dbReference>
<protein>
    <recommendedName>
        <fullName evidence="1">VWFA domain-containing protein</fullName>
    </recommendedName>
</protein>
<accession>F8CHJ6</accession>